<keyword evidence="4" id="KW-1185">Reference proteome</keyword>
<proteinExistence type="predicted"/>
<reference evidence="3" key="2">
    <citation type="submission" date="2022-01" db="EMBL/GenBank/DDBJ databases">
        <authorList>
            <person name="Yamashiro T."/>
            <person name="Shiraishi A."/>
            <person name="Satake H."/>
            <person name="Nakayama K."/>
        </authorList>
    </citation>
    <scope>NUCLEOTIDE SEQUENCE</scope>
</reference>
<evidence type="ECO:0000313" key="3">
    <source>
        <dbReference type="EMBL" id="GJT41097.1"/>
    </source>
</evidence>
<protein>
    <submittedName>
        <fullName evidence="3">Retrovirus-related pol polyprotein from transposon TNT 1-94</fullName>
    </submittedName>
</protein>
<dbReference type="InterPro" id="IPR057670">
    <property type="entry name" value="SH3_retrovirus"/>
</dbReference>
<dbReference type="Proteomes" id="UP001151760">
    <property type="component" value="Unassembled WGS sequence"/>
</dbReference>
<gene>
    <name evidence="3" type="ORF">Tco_0940962</name>
</gene>
<dbReference type="Pfam" id="PF07727">
    <property type="entry name" value="RVT_2"/>
    <property type="match status" value="1"/>
</dbReference>
<sequence>MKRHLNTPYENFRKRIPNISFLYVFGCLVYIHNHKDHLGKFDEKDDDDGYLLRYSLLSKAFRVFNTRRQQTEETYHITFDESPKAIKFSKPSVNNINIAESERYPPDEYLHPYEPYQSPPLPVPSMVTPAPQDRWSQDKHIELVNIIGNPRARMLTRAMAKQFSAILAHECLFVDFLFEEEPKKVSKALKHPGWVDAMHDELNQFARNKVWTLVPAPYGKNIIGSRWVFRNKKDETGIVIKNKAIIVAQGYNQQEGID</sequence>
<feature type="domain" description="Reverse transcriptase Ty1/copia-type" evidence="1">
    <location>
        <begin position="208"/>
        <end position="258"/>
    </location>
</feature>
<feature type="domain" description="Retroviral polymerase SH3-like" evidence="2">
    <location>
        <begin position="27"/>
        <end position="83"/>
    </location>
</feature>
<organism evidence="3 4">
    <name type="scientific">Tanacetum coccineum</name>
    <dbReference type="NCBI Taxonomy" id="301880"/>
    <lineage>
        <taxon>Eukaryota</taxon>
        <taxon>Viridiplantae</taxon>
        <taxon>Streptophyta</taxon>
        <taxon>Embryophyta</taxon>
        <taxon>Tracheophyta</taxon>
        <taxon>Spermatophyta</taxon>
        <taxon>Magnoliopsida</taxon>
        <taxon>eudicotyledons</taxon>
        <taxon>Gunneridae</taxon>
        <taxon>Pentapetalae</taxon>
        <taxon>asterids</taxon>
        <taxon>campanulids</taxon>
        <taxon>Asterales</taxon>
        <taxon>Asteraceae</taxon>
        <taxon>Asteroideae</taxon>
        <taxon>Anthemideae</taxon>
        <taxon>Anthemidinae</taxon>
        <taxon>Tanacetum</taxon>
    </lineage>
</organism>
<dbReference type="EMBL" id="BQNB010015532">
    <property type="protein sequence ID" value="GJT41097.1"/>
    <property type="molecule type" value="Genomic_DNA"/>
</dbReference>
<evidence type="ECO:0000259" key="2">
    <source>
        <dbReference type="Pfam" id="PF25597"/>
    </source>
</evidence>
<dbReference type="InterPro" id="IPR013103">
    <property type="entry name" value="RVT_2"/>
</dbReference>
<reference evidence="3" key="1">
    <citation type="journal article" date="2022" name="Int. J. Mol. Sci.">
        <title>Draft Genome of Tanacetum Coccineum: Genomic Comparison of Closely Related Tanacetum-Family Plants.</title>
        <authorList>
            <person name="Yamashiro T."/>
            <person name="Shiraishi A."/>
            <person name="Nakayama K."/>
            <person name="Satake H."/>
        </authorList>
    </citation>
    <scope>NUCLEOTIDE SEQUENCE</scope>
</reference>
<accession>A0ABQ5DPR2</accession>
<dbReference type="Pfam" id="PF25597">
    <property type="entry name" value="SH3_retrovirus"/>
    <property type="match status" value="1"/>
</dbReference>
<comment type="caution">
    <text evidence="3">The sequence shown here is derived from an EMBL/GenBank/DDBJ whole genome shotgun (WGS) entry which is preliminary data.</text>
</comment>
<name>A0ABQ5DPR2_9ASTR</name>
<evidence type="ECO:0000259" key="1">
    <source>
        <dbReference type="Pfam" id="PF07727"/>
    </source>
</evidence>
<evidence type="ECO:0000313" key="4">
    <source>
        <dbReference type="Proteomes" id="UP001151760"/>
    </source>
</evidence>